<dbReference type="GO" id="GO:0008270">
    <property type="term" value="F:zinc ion binding"/>
    <property type="evidence" value="ECO:0007669"/>
    <property type="project" value="InterPro"/>
</dbReference>
<dbReference type="PANTHER" id="PTHR11705:SF153">
    <property type="entry name" value="ZINC CARBOXYPEPTIDASE A 1-LIKE PROTEIN"/>
    <property type="match status" value="1"/>
</dbReference>
<keyword evidence="6 13" id="KW-0732">Signal</keyword>
<evidence type="ECO:0000256" key="12">
    <source>
        <dbReference type="PROSITE-ProRule" id="PRU01379"/>
    </source>
</evidence>
<evidence type="ECO:0000256" key="10">
    <source>
        <dbReference type="ARBA" id="ARBA00023157"/>
    </source>
</evidence>
<keyword evidence="7" id="KW-0378">Hydrolase</keyword>
<sequence>MFNLLILSLCWILVSSEKVRYDNFTLYNVQPATERHFEFIKSLHKNSEILDFWSIPSTIRDDVSVVSPPQSRKEFEQELARRGIKYDIVLENIQQAFDEQTQTRSKRDVDNGLYWTNYQTIDEIYEWFEYLAKNYSSVVTIIHAGQSHEGRNITGVKISRQSGRRAIFIDGGQVGADWLSPTVVTYIINQLAMGDDPEARAASEEFEWHIFPILNPDGHQFSQDSVRLWMKNRRPTSRTTFGVDLTKNWNSQWGVSGGSYNPADSNYIGLGPFSEPETRSVSRYIETIGSNLAGLLSFRAFGQRLLIPFAHSSDPMYNYQDMVTIGRRAMGSLAVKYNTQYLVGTSRNVHDGSTGSIADWVKHRFNPPVVATYQLRDRTWGYTLPVNQVLPSCEETFDSLMAILREAKFINVL</sequence>
<keyword evidence="5" id="KW-0479">Metal-binding</keyword>
<dbReference type="Pfam" id="PF02244">
    <property type="entry name" value="Propep_M14"/>
    <property type="match status" value="1"/>
</dbReference>
<dbReference type="Proteomes" id="UP001314205">
    <property type="component" value="Unassembled WGS sequence"/>
</dbReference>
<dbReference type="EMBL" id="CAVLGL010000057">
    <property type="protein sequence ID" value="CAK1583872.1"/>
    <property type="molecule type" value="Genomic_DNA"/>
</dbReference>
<organism evidence="15 16">
    <name type="scientific">Parnassius mnemosyne</name>
    <name type="common">clouded apollo</name>
    <dbReference type="NCBI Taxonomy" id="213953"/>
    <lineage>
        <taxon>Eukaryota</taxon>
        <taxon>Metazoa</taxon>
        <taxon>Ecdysozoa</taxon>
        <taxon>Arthropoda</taxon>
        <taxon>Hexapoda</taxon>
        <taxon>Insecta</taxon>
        <taxon>Pterygota</taxon>
        <taxon>Neoptera</taxon>
        <taxon>Endopterygota</taxon>
        <taxon>Lepidoptera</taxon>
        <taxon>Glossata</taxon>
        <taxon>Ditrysia</taxon>
        <taxon>Papilionoidea</taxon>
        <taxon>Papilionidae</taxon>
        <taxon>Parnassiinae</taxon>
        <taxon>Parnassini</taxon>
        <taxon>Parnassius</taxon>
        <taxon>Driopa</taxon>
    </lineage>
</organism>
<dbReference type="Pfam" id="PF00246">
    <property type="entry name" value="Peptidase_M14"/>
    <property type="match status" value="1"/>
</dbReference>
<comment type="caution">
    <text evidence="15">The sequence shown here is derived from an EMBL/GenBank/DDBJ whole genome shotgun (WGS) entry which is preliminary data.</text>
</comment>
<evidence type="ECO:0000256" key="4">
    <source>
        <dbReference type="ARBA" id="ARBA00022670"/>
    </source>
</evidence>
<evidence type="ECO:0000256" key="6">
    <source>
        <dbReference type="ARBA" id="ARBA00022729"/>
    </source>
</evidence>
<evidence type="ECO:0000256" key="1">
    <source>
        <dbReference type="ARBA" id="ARBA00001947"/>
    </source>
</evidence>
<evidence type="ECO:0000256" key="13">
    <source>
        <dbReference type="SAM" id="SignalP"/>
    </source>
</evidence>
<evidence type="ECO:0000256" key="9">
    <source>
        <dbReference type="ARBA" id="ARBA00023049"/>
    </source>
</evidence>
<dbReference type="Gene3D" id="3.30.70.340">
    <property type="entry name" value="Metallocarboxypeptidase-like"/>
    <property type="match status" value="1"/>
</dbReference>
<reference evidence="15 16" key="1">
    <citation type="submission" date="2023-11" db="EMBL/GenBank/DDBJ databases">
        <authorList>
            <person name="Hedman E."/>
            <person name="Englund M."/>
            <person name="Stromberg M."/>
            <person name="Nyberg Akerstrom W."/>
            <person name="Nylinder S."/>
            <person name="Jareborg N."/>
            <person name="Kallberg Y."/>
            <person name="Kronander E."/>
        </authorList>
    </citation>
    <scope>NUCLEOTIDE SEQUENCE [LARGE SCALE GENOMIC DNA]</scope>
</reference>
<proteinExistence type="inferred from homology"/>
<evidence type="ECO:0000313" key="15">
    <source>
        <dbReference type="EMBL" id="CAK1583872.1"/>
    </source>
</evidence>
<evidence type="ECO:0000259" key="14">
    <source>
        <dbReference type="PROSITE" id="PS52035"/>
    </source>
</evidence>
<comment type="caution">
    <text evidence="12">Lacks conserved residue(s) required for the propagation of feature annotation.</text>
</comment>
<dbReference type="GO" id="GO:0005615">
    <property type="term" value="C:extracellular space"/>
    <property type="evidence" value="ECO:0007669"/>
    <property type="project" value="TreeGrafter"/>
</dbReference>
<evidence type="ECO:0000313" key="16">
    <source>
        <dbReference type="Proteomes" id="UP001314205"/>
    </source>
</evidence>
<keyword evidence="10" id="KW-1015">Disulfide bond</keyword>
<dbReference type="InterPro" id="IPR000834">
    <property type="entry name" value="Peptidase_M14"/>
</dbReference>
<accession>A0AAV1KP10</accession>
<keyword evidence="16" id="KW-1185">Reference proteome</keyword>
<dbReference type="PANTHER" id="PTHR11705">
    <property type="entry name" value="PROTEASE FAMILY M14 CARBOXYPEPTIDASE A,B"/>
    <property type="match status" value="1"/>
</dbReference>
<dbReference type="PROSITE" id="PS52035">
    <property type="entry name" value="PEPTIDASE_M14"/>
    <property type="match status" value="1"/>
</dbReference>
<dbReference type="FunFam" id="3.30.70.340:FF:000002">
    <property type="entry name" value="Carboxypeptidase A"/>
    <property type="match status" value="1"/>
</dbReference>
<comment type="similarity">
    <text evidence="2 12">Belongs to the peptidase M14 family.</text>
</comment>
<dbReference type="AlphaFoldDB" id="A0AAV1KP10"/>
<feature type="domain" description="Peptidase M14" evidence="14">
    <location>
        <begin position="117"/>
        <end position="407"/>
    </location>
</feature>
<evidence type="ECO:0000256" key="3">
    <source>
        <dbReference type="ARBA" id="ARBA00022645"/>
    </source>
</evidence>
<dbReference type="SUPFAM" id="SSF54897">
    <property type="entry name" value="Protease propeptides/inhibitors"/>
    <property type="match status" value="1"/>
</dbReference>
<protein>
    <recommendedName>
        <fullName evidence="11">Zinc carboxypeptidase A 1</fullName>
    </recommendedName>
</protein>
<keyword evidence="8" id="KW-0862">Zinc</keyword>
<keyword evidence="9" id="KW-0482">Metalloprotease</keyword>
<evidence type="ECO:0000256" key="11">
    <source>
        <dbReference type="ARBA" id="ARBA00069039"/>
    </source>
</evidence>
<evidence type="ECO:0000256" key="2">
    <source>
        <dbReference type="ARBA" id="ARBA00005988"/>
    </source>
</evidence>
<dbReference type="InterPro" id="IPR003146">
    <property type="entry name" value="M14A_act_pep"/>
</dbReference>
<evidence type="ECO:0000256" key="5">
    <source>
        <dbReference type="ARBA" id="ARBA00022723"/>
    </source>
</evidence>
<evidence type="ECO:0000256" key="7">
    <source>
        <dbReference type="ARBA" id="ARBA00022801"/>
    </source>
</evidence>
<dbReference type="Gene3D" id="3.40.630.10">
    <property type="entry name" value="Zn peptidases"/>
    <property type="match status" value="1"/>
</dbReference>
<keyword evidence="3" id="KW-0121">Carboxypeptidase</keyword>
<evidence type="ECO:0000256" key="8">
    <source>
        <dbReference type="ARBA" id="ARBA00022833"/>
    </source>
</evidence>
<name>A0AAV1KP10_9NEOP</name>
<gene>
    <name evidence="15" type="ORF">PARMNEM_LOCUS5217</name>
</gene>
<dbReference type="FunFam" id="3.40.630.10:FF:000084">
    <property type="entry name" value="Carboxypeptidase B2"/>
    <property type="match status" value="1"/>
</dbReference>
<feature type="signal peptide" evidence="13">
    <location>
        <begin position="1"/>
        <end position="16"/>
    </location>
</feature>
<comment type="cofactor">
    <cofactor evidence="1">
        <name>Zn(2+)</name>
        <dbReference type="ChEBI" id="CHEBI:29105"/>
    </cofactor>
</comment>
<dbReference type="SMART" id="SM00631">
    <property type="entry name" value="Zn_pept"/>
    <property type="match status" value="1"/>
</dbReference>
<keyword evidence="4" id="KW-0645">Protease</keyword>
<feature type="chain" id="PRO_5043696047" description="Zinc carboxypeptidase A 1" evidence="13">
    <location>
        <begin position="17"/>
        <end position="413"/>
    </location>
</feature>
<dbReference type="GO" id="GO:0006508">
    <property type="term" value="P:proteolysis"/>
    <property type="evidence" value="ECO:0007669"/>
    <property type="project" value="UniProtKB-KW"/>
</dbReference>
<dbReference type="GO" id="GO:0004181">
    <property type="term" value="F:metallocarboxypeptidase activity"/>
    <property type="evidence" value="ECO:0007669"/>
    <property type="project" value="InterPro"/>
</dbReference>
<dbReference type="SUPFAM" id="SSF53187">
    <property type="entry name" value="Zn-dependent exopeptidases"/>
    <property type="match status" value="1"/>
</dbReference>
<dbReference type="InterPro" id="IPR036990">
    <property type="entry name" value="M14A-like_propep"/>
</dbReference>